<dbReference type="Pfam" id="PF17919">
    <property type="entry name" value="RT_RNaseH_2"/>
    <property type="match status" value="1"/>
</dbReference>
<evidence type="ECO:0000259" key="4">
    <source>
        <dbReference type="Pfam" id="PF17919"/>
    </source>
</evidence>
<protein>
    <recommendedName>
        <fullName evidence="4">Reverse transcriptase/retrotransposon-derived protein RNase H-like domain-containing protein</fullName>
    </recommendedName>
</protein>
<dbReference type="Gene3D" id="3.30.70.270">
    <property type="match status" value="1"/>
</dbReference>
<evidence type="ECO:0000256" key="3">
    <source>
        <dbReference type="ARBA" id="ARBA00022918"/>
    </source>
</evidence>
<dbReference type="Proteomes" id="UP000030758">
    <property type="component" value="Unassembled WGS sequence"/>
</dbReference>
<feature type="non-terminal residue" evidence="5">
    <location>
        <position position="1"/>
    </location>
</feature>
<proteinExistence type="predicted"/>
<dbReference type="PANTHER" id="PTHR37984:SF12">
    <property type="entry name" value="RIBONUCLEASE H"/>
    <property type="match status" value="1"/>
</dbReference>
<dbReference type="FunFam" id="3.10.20.370:FF:000001">
    <property type="entry name" value="Retrovirus-related Pol polyprotein from transposon 17.6-like protein"/>
    <property type="match status" value="1"/>
</dbReference>
<gene>
    <name evidence="5" type="ORF">M514_14731</name>
</gene>
<sequence length="318" mass="36048">IGRTAAEHWERVGAVLARLHRAGIRLQRNKCFFGVEEAECLGFRIDKHGLHPTLEKAEAIPKREPHEQAFKRAKELPQFSNLLIHYDPQNKLTLTCDASPHGVGAVLSQPIAKGKEAPVAFSSRTLSKTEGSYTQIDKEALAIIYAVTKFHQYVLVWSFSYNCNGPKLLLGLLHPRRLLPRNVTANATKEPDACGEIFSFLKRAWRRPGNRTINERRQNSSASNALYLTRLAREETAKPSPAFYPTEGRFSTSKLITIGKPREKARSKVFILLAEAHPGVVRMRGLACSYVWQPQLDNDIVKTCRNTHQTKHRRTHWK</sequence>
<organism evidence="5">
    <name type="scientific">Trichuris suis</name>
    <name type="common">pig whipworm</name>
    <dbReference type="NCBI Taxonomy" id="68888"/>
    <lineage>
        <taxon>Eukaryota</taxon>
        <taxon>Metazoa</taxon>
        <taxon>Ecdysozoa</taxon>
        <taxon>Nematoda</taxon>
        <taxon>Enoplea</taxon>
        <taxon>Dorylaimia</taxon>
        <taxon>Trichinellida</taxon>
        <taxon>Trichuridae</taxon>
        <taxon>Trichuris</taxon>
    </lineage>
</organism>
<evidence type="ECO:0000256" key="1">
    <source>
        <dbReference type="ARBA" id="ARBA00022722"/>
    </source>
</evidence>
<name>A0A085NTN1_9BILA</name>
<keyword evidence="3" id="KW-0808">Transferase</keyword>
<dbReference type="SUPFAM" id="SSF56672">
    <property type="entry name" value="DNA/RNA polymerases"/>
    <property type="match status" value="1"/>
</dbReference>
<keyword evidence="3" id="KW-0695">RNA-directed DNA polymerase</keyword>
<dbReference type="AlphaFoldDB" id="A0A085NTN1"/>
<dbReference type="InterPro" id="IPR050951">
    <property type="entry name" value="Retrovirus_Pol_polyprotein"/>
</dbReference>
<dbReference type="InterPro" id="IPR043128">
    <property type="entry name" value="Rev_trsase/Diguanyl_cyclase"/>
</dbReference>
<keyword evidence="3" id="KW-0548">Nucleotidyltransferase</keyword>
<dbReference type="EMBL" id="KL367475">
    <property type="protein sequence ID" value="KFD72827.1"/>
    <property type="molecule type" value="Genomic_DNA"/>
</dbReference>
<feature type="domain" description="Reverse transcriptase/retrotransposon-derived protein RNase H-like" evidence="4">
    <location>
        <begin position="64"/>
        <end position="155"/>
    </location>
</feature>
<evidence type="ECO:0000313" key="5">
    <source>
        <dbReference type="EMBL" id="KFD72827.1"/>
    </source>
</evidence>
<reference evidence="5" key="1">
    <citation type="journal article" date="2014" name="Nat. Genet.">
        <title>Genome and transcriptome of the porcine whipworm Trichuris suis.</title>
        <authorList>
            <person name="Jex A.R."/>
            <person name="Nejsum P."/>
            <person name="Schwarz E.M."/>
            <person name="Hu L."/>
            <person name="Young N.D."/>
            <person name="Hall R.S."/>
            <person name="Korhonen P.K."/>
            <person name="Liao S."/>
            <person name="Thamsborg S."/>
            <person name="Xia J."/>
            <person name="Xu P."/>
            <person name="Wang S."/>
            <person name="Scheerlinck J.P."/>
            <person name="Hofmann A."/>
            <person name="Sternberg P.W."/>
            <person name="Wang J."/>
            <person name="Gasser R.B."/>
        </authorList>
    </citation>
    <scope>NUCLEOTIDE SEQUENCE [LARGE SCALE GENOMIC DNA]</scope>
    <source>
        <strain evidence="5">DCEP-RM93F</strain>
    </source>
</reference>
<accession>A0A085NTN1</accession>
<keyword evidence="1" id="KW-0540">Nuclease</keyword>
<dbReference type="Gene3D" id="3.10.20.370">
    <property type="match status" value="1"/>
</dbReference>
<dbReference type="InterPro" id="IPR041577">
    <property type="entry name" value="RT_RNaseH_2"/>
</dbReference>
<evidence type="ECO:0000256" key="2">
    <source>
        <dbReference type="ARBA" id="ARBA00022759"/>
    </source>
</evidence>
<keyword evidence="2" id="KW-0255">Endonuclease</keyword>
<dbReference type="GO" id="GO:0003964">
    <property type="term" value="F:RNA-directed DNA polymerase activity"/>
    <property type="evidence" value="ECO:0007669"/>
    <property type="project" value="UniProtKB-KW"/>
</dbReference>
<dbReference type="PANTHER" id="PTHR37984">
    <property type="entry name" value="PROTEIN CBG26694"/>
    <property type="match status" value="1"/>
</dbReference>
<dbReference type="GO" id="GO:0004519">
    <property type="term" value="F:endonuclease activity"/>
    <property type="evidence" value="ECO:0007669"/>
    <property type="project" value="UniProtKB-KW"/>
</dbReference>
<dbReference type="InterPro" id="IPR043502">
    <property type="entry name" value="DNA/RNA_pol_sf"/>
</dbReference>
<keyword evidence="2" id="KW-0378">Hydrolase</keyword>
<feature type="non-terminal residue" evidence="5">
    <location>
        <position position="318"/>
    </location>
</feature>